<protein>
    <submittedName>
        <fullName evidence="1">Uncharacterized protein</fullName>
    </submittedName>
</protein>
<sequence length="69" mass="7795">MGTGNRPPTGWSRWHWSGGYFPHAACVVALVNGLVHCAEVSEIEAENYRRKEGKELNATRTRRCRAKKP</sequence>
<comment type="caution">
    <text evidence="1">The sequence shown here is derived from an EMBL/GenBank/DDBJ whole genome shotgun (WGS) entry which is preliminary data.</text>
</comment>
<dbReference type="Proteomes" id="UP001217485">
    <property type="component" value="Unassembled WGS sequence"/>
</dbReference>
<dbReference type="EMBL" id="JAQNDK010000003">
    <property type="protein sequence ID" value="MDC0681546.1"/>
    <property type="molecule type" value="Genomic_DNA"/>
</dbReference>
<dbReference type="RefSeq" id="WP_272098717.1">
    <property type="nucleotide sequence ID" value="NZ_JAQNDK010000003.1"/>
</dbReference>
<name>A0ABT5C8Q8_9BACT</name>
<evidence type="ECO:0000313" key="2">
    <source>
        <dbReference type="Proteomes" id="UP001217485"/>
    </source>
</evidence>
<organism evidence="1 2">
    <name type="scientific">Sorangium atrum</name>
    <dbReference type="NCBI Taxonomy" id="2995308"/>
    <lineage>
        <taxon>Bacteria</taxon>
        <taxon>Pseudomonadati</taxon>
        <taxon>Myxococcota</taxon>
        <taxon>Polyangia</taxon>
        <taxon>Polyangiales</taxon>
        <taxon>Polyangiaceae</taxon>
        <taxon>Sorangium</taxon>
    </lineage>
</organism>
<reference evidence="1 2" key="1">
    <citation type="submission" date="2023-01" db="EMBL/GenBank/DDBJ databases">
        <title>Minimal conservation of predation-associated metabolite biosynthetic gene clusters underscores biosynthetic potential of Myxococcota including descriptions for ten novel species: Archangium lansinium sp. nov., Myxococcus landrumus sp. nov., Nannocystis bai.</title>
        <authorList>
            <person name="Ahearne A."/>
            <person name="Stevens C."/>
            <person name="Dowd S."/>
        </authorList>
    </citation>
    <scope>NUCLEOTIDE SEQUENCE [LARGE SCALE GENOMIC DNA]</scope>
    <source>
        <strain evidence="1 2">WIWO2</strain>
    </source>
</reference>
<proteinExistence type="predicted"/>
<evidence type="ECO:0000313" key="1">
    <source>
        <dbReference type="EMBL" id="MDC0681546.1"/>
    </source>
</evidence>
<keyword evidence="2" id="KW-1185">Reference proteome</keyword>
<gene>
    <name evidence="1" type="ORF">POL72_27655</name>
</gene>
<accession>A0ABT5C8Q8</accession>